<feature type="transmembrane region" description="Helical" evidence="6">
    <location>
        <begin position="211"/>
        <end position="230"/>
    </location>
</feature>
<dbReference type="InterPro" id="IPR020846">
    <property type="entry name" value="MFS_dom"/>
</dbReference>
<dbReference type="GO" id="GO:0022857">
    <property type="term" value="F:transmembrane transporter activity"/>
    <property type="evidence" value="ECO:0007669"/>
    <property type="project" value="InterPro"/>
</dbReference>
<evidence type="ECO:0000259" key="7">
    <source>
        <dbReference type="PROSITE" id="PS50850"/>
    </source>
</evidence>
<feature type="transmembrane region" description="Helical" evidence="6">
    <location>
        <begin position="164"/>
        <end position="185"/>
    </location>
</feature>
<evidence type="ECO:0000256" key="3">
    <source>
        <dbReference type="ARBA" id="ARBA00022692"/>
    </source>
</evidence>
<gene>
    <name evidence="8" type="ORF">KRR39_16775</name>
</gene>
<dbReference type="Proteomes" id="UP000683575">
    <property type="component" value="Chromosome"/>
</dbReference>
<feature type="transmembrane region" description="Helical" evidence="6">
    <location>
        <begin position="297"/>
        <end position="316"/>
    </location>
</feature>
<proteinExistence type="predicted"/>
<comment type="subcellular location">
    <subcellularLocation>
        <location evidence="1">Cell membrane</location>
        <topology evidence="1">Multi-pass membrane protein</topology>
    </subcellularLocation>
</comment>
<keyword evidence="9" id="KW-1185">Reference proteome</keyword>
<feature type="transmembrane region" description="Helical" evidence="6">
    <location>
        <begin position="357"/>
        <end position="379"/>
    </location>
</feature>
<name>A0A975XZ88_9ACTN</name>
<dbReference type="PROSITE" id="PS50850">
    <property type="entry name" value="MFS"/>
    <property type="match status" value="1"/>
</dbReference>
<dbReference type="GO" id="GO:0005886">
    <property type="term" value="C:plasma membrane"/>
    <property type="evidence" value="ECO:0007669"/>
    <property type="project" value="UniProtKB-SubCell"/>
</dbReference>
<dbReference type="PANTHER" id="PTHR43124">
    <property type="entry name" value="PURINE EFFLUX PUMP PBUE"/>
    <property type="match status" value="1"/>
</dbReference>
<keyword evidence="4 6" id="KW-1133">Transmembrane helix</keyword>
<evidence type="ECO:0000313" key="8">
    <source>
        <dbReference type="EMBL" id="QWZ07133.1"/>
    </source>
</evidence>
<evidence type="ECO:0000313" key="9">
    <source>
        <dbReference type="Proteomes" id="UP000683575"/>
    </source>
</evidence>
<evidence type="ECO:0000256" key="4">
    <source>
        <dbReference type="ARBA" id="ARBA00022989"/>
    </source>
</evidence>
<dbReference type="EMBL" id="CP077062">
    <property type="protein sequence ID" value="QWZ07133.1"/>
    <property type="molecule type" value="Genomic_DNA"/>
</dbReference>
<dbReference type="InterPro" id="IPR050189">
    <property type="entry name" value="MFS_Efflux_Transporters"/>
</dbReference>
<evidence type="ECO:0000256" key="6">
    <source>
        <dbReference type="SAM" id="Phobius"/>
    </source>
</evidence>
<keyword evidence="3 6" id="KW-0812">Transmembrane</keyword>
<evidence type="ECO:0000256" key="2">
    <source>
        <dbReference type="ARBA" id="ARBA00022475"/>
    </source>
</evidence>
<protein>
    <submittedName>
        <fullName evidence="8">MFS transporter</fullName>
    </submittedName>
</protein>
<dbReference type="KEGG" id="nps:KRR39_16775"/>
<organism evidence="8 9">
    <name type="scientific">Nocardioides panacis</name>
    <dbReference type="NCBI Taxonomy" id="2849501"/>
    <lineage>
        <taxon>Bacteria</taxon>
        <taxon>Bacillati</taxon>
        <taxon>Actinomycetota</taxon>
        <taxon>Actinomycetes</taxon>
        <taxon>Propionibacteriales</taxon>
        <taxon>Nocardioidaceae</taxon>
        <taxon>Nocardioides</taxon>
    </lineage>
</organism>
<feature type="transmembrane region" description="Helical" evidence="6">
    <location>
        <begin position="328"/>
        <end position="351"/>
    </location>
</feature>
<reference evidence="8" key="1">
    <citation type="submission" date="2021-06" db="EMBL/GenBank/DDBJ databases">
        <title>Complete genome sequence of Nocardioides sp. G188.</title>
        <authorList>
            <person name="Im W.-T."/>
        </authorList>
    </citation>
    <scope>NUCLEOTIDE SEQUENCE</scope>
    <source>
        <strain evidence="8">G188</strain>
    </source>
</reference>
<evidence type="ECO:0000256" key="1">
    <source>
        <dbReference type="ARBA" id="ARBA00004651"/>
    </source>
</evidence>
<keyword evidence="5 6" id="KW-0472">Membrane</keyword>
<feature type="transmembrane region" description="Helical" evidence="6">
    <location>
        <begin position="274"/>
        <end position="291"/>
    </location>
</feature>
<dbReference type="RefSeq" id="WP_216938644.1">
    <property type="nucleotide sequence ID" value="NZ_CP077062.1"/>
</dbReference>
<accession>A0A975XZ88</accession>
<feature type="transmembrane region" description="Helical" evidence="6">
    <location>
        <begin position="242"/>
        <end position="262"/>
    </location>
</feature>
<keyword evidence="2" id="KW-1003">Cell membrane</keyword>
<evidence type="ECO:0000256" key="5">
    <source>
        <dbReference type="ARBA" id="ARBA00023136"/>
    </source>
</evidence>
<feature type="transmembrane region" description="Helical" evidence="6">
    <location>
        <begin position="48"/>
        <end position="69"/>
    </location>
</feature>
<dbReference type="Pfam" id="PF07690">
    <property type="entry name" value="MFS_1"/>
    <property type="match status" value="1"/>
</dbReference>
<sequence length="392" mass="39835">MRSRSGRGGPSPIQLLQLTSFVSTFDRFAMPPMLVVIAHDLGVPLGQIVHAAGAYFLAYGLTQPVWGIVSDSLGRVRTMRLTLLVAGLMTIGSAFAMTPVVLGVARGLAGGFFGSAYPNSLIYLGDTVPAQRRQVEVTRLMVGVALGTAAASVGAGALAELFSWRAAFVVTGVAALVLVVALRSLPEPPRAPRGHPLAPLGVVVRSGTARLVLVLAFAEGAVLLGVLTLLPSAVQATGASSTVAGAVTGVYGLAVFGSARLVGRLSRSWHPARLIALGGTAALLACAVLAVSQAPGVAVVVAVLLGLAWAAMHSSLQTWATEVVPDARAAVVSLFAGSLFVGSAAAAVAVADLADGGRYTAIFVATAVLAVPLAVLATWGRSRWRRPGEATA</sequence>
<dbReference type="InterPro" id="IPR011701">
    <property type="entry name" value="MFS"/>
</dbReference>
<feature type="transmembrane region" description="Helical" evidence="6">
    <location>
        <begin position="81"/>
        <end position="102"/>
    </location>
</feature>
<dbReference type="AlphaFoldDB" id="A0A975XZ88"/>
<feature type="domain" description="Major facilitator superfamily (MFS) profile" evidence="7">
    <location>
        <begin position="12"/>
        <end position="385"/>
    </location>
</feature>
<dbReference type="PANTHER" id="PTHR43124:SF3">
    <property type="entry name" value="CHLORAMPHENICOL EFFLUX PUMP RV0191"/>
    <property type="match status" value="1"/>
</dbReference>